<gene>
    <name evidence="1" type="ORF">DU484_13940</name>
</gene>
<organism evidence="1 2">
    <name type="scientific">Haloplanus rubicundus</name>
    <dbReference type="NCBI Taxonomy" id="1547898"/>
    <lineage>
        <taxon>Archaea</taxon>
        <taxon>Methanobacteriati</taxon>
        <taxon>Methanobacteriota</taxon>
        <taxon>Stenosarchaea group</taxon>
        <taxon>Halobacteria</taxon>
        <taxon>Halobacteriales</taxon>
        <taxon>Haloferacaceae</taxon>
        <taxon>Haloplanus</taxon>
    </lineage>
</organism>
<dbReference type="Proteomes" id="UP000252985">
    <property type="component" value="Chromosome"/>
</dbReference>
<dbReference type="RefSeq" id="WP_114606243.1">
    <property type="nucleotide sequence ID" value="NZ_CP031148.1"/>
</dbReference>
<protein>
    <submittedName>
        <fullName evidence="1">Uncharacterized protein</fullName>
    </submittedName>
</protein>
<proteinExistence type="predicted"/>
<evidence type="ECO:0000313" key="1">
    <source>
        <dbReference type="EMBL" id="AXG10856.1"/>
    </source>
</evidence>
<sequence>MDDSERETVELDQYDVMRYEQLLSEFLDRHSNFEDQLSEWRKGLNRHGERVSLDEAPESEMSIANAREAHPLFSRIVTTREETNRYFRTGNIRMLLPVVDVIYAGRAIEVFDELGVIEADETGPDIAEEYVQRLLNRDETLDALFELETASIFHRRGFDTKLVKEGSVGGRDIVVTEDCTDVSIECKRKTSQVPFDEKMEITGKTISDKVWNQINIGKDSFALRISSDTPPKDQHIDQLADSIAELLRNRWEENSVTVDGDKFHIELLDYYEGGRVTEYEGRIPRTASEMDELREKIDPLGHLDHEIDPMDTDGHGDVQIFVNELGQVVVMNAYAMEFDFPKYDEIQLNDWVMNTIRSASSQVSGFQPSVVFIDLPYIVIEQMQRRETESYHGGTVSQWQRLANEQIIGLLNKSDSLNAIIFSSHSEQHGDNVVEMGRPIAVDSPIHSIFNIDPEEELPSRIKEFIEGSHVDPD</sequence>
<name>A0A345EF84_9EURY</name>
<dbReference type="EMBL" id="CP031148">
    <property type="protein sequence ID" value="AXG10856.1"/>
    <property type="molecule type" value="Genomic_DNA"/>
</dbReference>
<evidence type="ECO:0000313" key="2">
    <source>
        <dbReference type="Proteomes" id="UP000252985"/>
    </source>
</evidence>
<accession>A0A345EF84</accession>
<dbReference type="AlphaFoldDB" id="A0A345EF84"/>
<dbReference type="KEGG" id="haq:DU484_13940"/>
<reference evidence="1 2" key="1">
    <citation type="submission" date="2018-07" db="EMBL/GenBank/DDBJ databases">
        <title>Genome sequences of Haloplanus sp. CBA1112.</title>
        <authorList>
            <person name="Kim Y.B."/>
            <person name="Roh S.W."/>
        </authorList>
    </citation>
    <scope>NUCLEOTIDE SEQUENCE [LARGE SCALE GENOMIC DNA]</scope>
    <source>
        <strain evidence="1 2">CBA1112</strain>
    </source>
</reference>
<dbReference type="GeneID" id="37288100"/>